<dbReference type="InterPro" id="IPR001296">
    <property type="entry name" value="Glyco_trans_1"/>
</dbReference>
<dbReference type="Gene3D" id="3.40.50.2000">
    <property type="entry name" value="Glycogen Phosphorylase B"/>
    <property type="match status" value="2"/>
</dbReference>
<sequence>MKITFINRMMGIYRGGGEFFDLNLAKALHKKGCEITFITGRRFFKIDHPVMEFPTRYIRSPYLRWLDYKYMSSSLRPLRSIGGRSSILDRRIFENMSFRKLAKDKVFDVDVIQICGFPRLASLINCGLNVPTVIRWPGPPSSWTEKWFGTYTANIANGAALDRARELDPNSLDVPPGVDRNMFNPGRASHIRSKYNISETSTVLLFVGRLIPIKNIEFLISSFSDALKLVPDMYLILVGSGEQETQLKNLVGGIGISNKVLFVGNQPQSSVADFYKASDIFALTSRYDNFPNVILESMSSGLPIVATNVGGIHYQIKDGLNGFLVDPSNKNEYTEAIVTLATNSALRSRMGQENIKSIESTFSWDSSAEKVLGLYEAIKHSS</sequence>
<accession>A0A381WKV6</accession>
<reference evidence="2" key="1">
    <citation type="submission" date="2018-05" db="EMBL/GenBank/DDBJ databases">
        <authorList>
            <person name="Lanie J.A."/>
            <person name="Ng W.-L."/>
            <person name="Kazmierczak K.M."/>
            <person name="Andrzejewski T.M."/>
            <person name="Davidsen T.M."/>
            <person name="Wayne K.J."/>
            <person name="Tettelin H."/>
            <person name="Glass J.I."/>
            <person name="Rusch D."/>
            <person name="Podicherti R."/>
            <person name="Tsui H.-C.T."/>
            <person name="Winkler M.E."/>
        </authorList>
    </citation>
    <scope>NUCLEOTIDE SEQUENCE</scope>
</reference>
<proteinExistence type="predicted"/>
<dbReference type="GO" id="GO:0016757">
    <property type="term" value="F:glycosyltransferase activity"/>
    <property type="evidence" value="ECO:0007669"/>
    <property type="project" value="InterPro"/>
</dbReference>
<dbReference type="PANTHER" id="PTHR45947">
    <property type="entry name" value="SULFOQUINOVOSYL TRANSFERASE SQD2"/>
    <property type="match status" value="1"/>
</dbReference>
<dbReference type="CDD" id="cd03801">
    <property type="entry name" value="GT4_PimA-like"/>
    <property type="match status" value="1"/>
</dbReference>
<dbReference type="PANTHER" id="PTHR45947:SF3">
    <property type="entry name" value="SULFOQUINOVOSYL TRANSFERASE SQD2"/>
    <property type="match status" value="1"/>
</dbReference>
<feature type="domain" description="Glycosyl transferase family 1" evidence="1">
    <location>
        <begin position="191"/>
        <end position="355"/>
    </location>
</feature>
<gene>
    <name evidence="2" type="ORF">METZ01_LOCUS106004</name>
</gene>
<dbReference type="EMBL" id="UINC01012131">
    <property type="protein sequence ID" value="SVA53150.1"/>
    <property type="molecule type" value="Genomic_DNA"/>
</dbReference>
<protein>
    <recommendedName>
        <fullName evidence="1">Glycosyl transferase family 1 domain-containing protein</fullName>
    </recommendedName>
</protein>
<evidence type="ECO:0000313" key="2">
    <source>
        <dbReference type="EMBL" id="SVA53150.1"/>
    </source>
</evidence>
<dbReference type="Pfam" id="PF00534">
    <property type="entry name" value="Glycos_transf_1"/>
    <property type="match status" value="1"/>
</dbReference>
<evidence type="ECO:0000259" key="1">
    <source>
        <dbReference type="Pfam" id="PF00534"/>
    </source>
</evidence>
<dbReference type="AlphaFoldDB" id="A0A381WKV6"/>
<dbReference type="InterPro" id="IPR050194">
    <property type="entry name" value="Glycosyltransferase_grp1"/>
</dbReference>
<organism evidence="2">
    <name type="scientific">marine metagenome</name>
    <dbReference type="NCBI Taxonomy" id="408172"/>
    <lineage>
        <taxon>unclassified sequences</taxon>
        <taxon>metagenomes</taxon>
        <taxon>ecological metagenomes</taxon>
    </lineage>
</organism>
<name>A0A381WKV6_9ZZZZ</name>
<dbReference type="SUPFAM" id="SSF53756">
    <property type="entry name" value="UDP-Glycosyltransferase/glycogen phosphorylase"/>
    <property type="match status" value="1"/>
</dbReference>